<dbReference type="InterPro" id="IPR037171">
    <property type="entry name" value="NagB/RpiA_transferase-like"/>
</dbReference>
<dbReference type="PROSITE" id="PS51000">
    <property type="entry name" value="HTH_DEOR_2"/>
    <property type="match status" value="1"/>
</dbReference>
<accession>A0A849ARK1</accession>
<dbReference type="PROSITE" id="PS00894">
    <property type="entry name" value="HTH_DEOR_1"/>
    <property type="match status" value="1"/>
</dbReference>
<dbReference type="EMBL" id="JABEMC010000002">
    <property type="protein sequence ID" value="NNG78781.1"/>
    <property type="molecule type" value="Genomic_DNA"/>
</dbReference>
<dbReference type="GO" id="GO:0003700">
    <property type="term" value="F:DNA-binding transcription factor activity"/>
    <property type="evidence" value="ECO:0007669"/>
    <property type="project" value="InterPro"/>
</dbReference>
<dbReference type="InterPro" id="IPR014036">
    <property type="entry name" value="DeoR-like_C"/>
</dbReference>
<reference evidence="5 6" key="1">
    <citation type="submission" date="2020-05" db="EMBL/GenBank/DDBJ databases">
        <title>MicrobeNet Type strains.</title>
        <authorList>
            <person name="Nicholson A.C."/>
        </authorList>
    </citation>
    <scope>NUCLEOTIDE SEQUENCE [LARGE SCALE GENOMIC DNA]</scope>
    <source>
        <strain evidence="5 6">CCUG 46604</strain>
    </source>
</reference>
<gene>
    <name evidence="5" type="ORF">HLA91_05230</name>
</gene>
<dbReference type="Gene3D" id="3.40.50.1360">
    <property type="match status" value="1"/>
</dbReference>
<dbReference type="InterPro" id="IPR050313">
    <property type="entry name" value="Carb_Metab_HTH_regulators"/>
</dbReference>
<sequence length="259" mass="27486">MNPREATRDRRMEVVRLVRSGINRVEALAERLSTSTSTIRRDLSALERTGQLARTYGGATSLAPYQERALAERMSMNTRAKAAIGSVAASLVPPGATIFVDAGSTTAHLIDNLRGSSGLTVVTRGLEIALSLAEEDGIDVIVVGGHLSRNSHGTAGALASDALRRFTFDVSFLGADAVDPRDGVGEPTVEEALTKEQVAQRSSRTAVLADSSKLEARQVPAWATLPTGWTLITDARDKKIVKAFENAGVSVTSVTSQRS</sequence>
<protein>
    <submittedName>
        <fullName evidence="5">DeoR/GlpR transcriptional regulator</fullName>
    </submittedName>
</protein>
<evidence type="ECO:0000259" key="4">
    <source>
        <dbReference type="PROSITE" id="PS51000"/>
    </source>
</evidence>
<dbReference type="PRINTS" id="PR00037">
    <property type="entry name" value="HTHLACR"/>
</dbReference>
<dbReference type="Pfam" id="PF00455">
    <property type="entry name" value="DeoRC"/>
    <property type="match status" value="1"/>
</dbReference>
<dbReference type="PANTHER" id="PTHR30363:SF44">
    <property type="entry name" value="AGA OPERON TRANSCRIPTIONAL REPRESSOR-RELATED"/>
    <property type="match status" value="1"/>
</dbReference>
<feature type="domain" description="HTH deoR-type" evidence="4">
    <location>
        <begin position="6"/>
        <end position="61"/>
    </location>
</feature>
<dbReference type="SMART" id="SM00420">
    <property type="entry name" value="HTH_DEOR"/>
    <property type="match status" value="1"/>
</dbReference>
<proteinExistence type="predicted"/>
<name>A0A849ARK1_9MICO</name>
<dbReference type="Pfam" id="PF08220">
    <property type="entry name" value="HTH_DeoR"/>
    <property type="match status" value="1"/>
</dbReference>
<dbReference type="InterPro" id="IPR001034">
    <property type="entry name" value="DeoR_HTH"/>
</dbReference>
<dbReference type="InterPro" id="IPR018356">
    <property type="entry name" value="Tscrpt_reg_HTH_DeoR_CS"/>
</dbReference>
<comment type="caution">
    <text evidence="5">The sequence shown here is derived from an EMBL/GenBank/DDBJ whole genome shotgun (WGS) entry which is preliminary data.</text>
</comment>
<dbReference type="PANTHER" id="PTHR30363">
    <property type="entry name" value="HTH-TYPE TRANSCRIPTIONAL REGULATOR SRLR-RELATED"/>
    <property type="match status" value="1"/>
</dbReference>
<dbReference type="InterPro" id="IPR036390">
    <property type="entry name" value="WH_DNA-bd_sf"/>
</dbReference>
<keyword evidence="1" id="KW-0805">Transcription regulation</keyword>
<dbReference type="GO" id="GO:0003677">
    <property type="term" value="F:DNA binding"/>
    <property type="evidence" value="ECO:0007669"/>
    <property type="project" value="UniProtKB-KW"/>
</dbReference>
<dbReference type="SUPFAM" id="SSF46785">
    <property type="entry name" value="Winged helix' DNA-binding domain"/>
    <property type="match status" value="1"/>
</dbReference>
<dbReference type="AlphaFoldDB" id="A0A849ARK1"/>
<evidence type="ECO:0000313" key="5">
    <source>
        <dbReference type="EMBL" id="NNG78781.1"/>
    </source>
</evidence>
<organism evidence="5 6">
    <name type="scientific">Brevibacterium luteolum</name>
    <dbReference type="NCBI Taxonomy" id="199591"/>
    <lineage>
        <taxon>Bacteria</taxon>
        <taxon>Bacillati</taxon>
        <taxon>Actinomycetota</taxon>
        <taxon>Actinomycetes</taxon>
        <taxon>Micrococcales</taxon>
        <taxon>Brevibacteriaceae</taxon>
        <taxon>Brevibacterium</taxon>
    </lineage>
</organism>
<dbReference type="SMART" id="SM01134">
    <property type="entry name" value="DeoRC"/>
    <property type="match status" value="1"/>
</dbReference>
<evidence type="ECO:0000256" key="1">
    <source>
        <dbReference type="ARBA" id="ARBA00023015"/>
    </source>
</evidence>
<dbReference type="Proteomes" id="UP000549517">
    <property type="component" value="Unassembled WGS sequence"/>
</dbReference>
<evidence type="ECO:0000256" key="2">
    <source>
        <dbReference type="ARBA" id="ARBA00023125"/>
    </source>
</evidence>
<keyword evidence="3" id="KW-0804">Transcription</keyword>
<evidence type="ECO:0000256" key="3">
    <source>
        <dbReference type="ARBA" id="ARBA00023163"/>
    </source>
</evidence>
<dbReference type="SUPFAM" id="SSF100950">
    <property type="entry name" value="NagB/RpiA/CoA transferase-like"/>
    <property type="match status" value="1"/>
</dbReference>
<keyword evidence="2" id="KW-0238">DNA-binding</keyword>
<evidence type="ECO:0000313" key="6">
    <source>
        <dbReference type="Proteomes" id="UP000549517"/>
    </source>
</evidence>